<comment type="caution">
    <text evidence="2">The sequence shown here is derived from an EMBL/GenBank/DDBJ whole genome shotgun (WGS) entry which is preliminary data.</text>
</comment>
<sequence>MLNPLFGQEPEALGLVYHLEEGPLEATPKDLLAGYRELRAISFSASFRGLAELLSGFEEVELLLSLEEGYDEARALAALNEEAEALLPLLGQKRRFEVHFLSKSHAKLYLLRGPKGQRTILGSLNLSRAAWSGAQSEVVVVSDDPGVYATFAEWYEGEKARAKPALDGRARRKVLGERGELLVAPAALPPQEVKKLTARLKGVVVFNLVGQRPLVDRSKAQAERTLSALRELAKEVEEAEALARLKGQEKALEAYLKRAAERALENTPRFQVQGEAVYYQGLPLKEFTPNPDGLEATLEVLSALLEGARKGSPLLAEAVGEALVYGLAASYLPLLRRQAVEEGLDPARYPIVALLVGRAGAGKTTALRTIAALWGLTHLHYGQVEETGRSKGTTIENHLYLEESAPLLIDEIPPRHLTEGVRLAQTIKGVGDDPRVNRALILTSNLEHFRSEEQILRRAWFIPFEFLPKKDVHLGSKLRRITQDLLLRFLQEAFPGLETLKALLLDKDPLRPAREFLLGLGLPVPQAPKGEYATHLLQRWRTLYLAQPEIFQEVRAPDASTGVPIPCFVVDKEKAGFLVPLQPFDNGFAGNQQAYLLKKRAFLEAIGVREKRRFLFWG</sequence>
<name>A0ABV6Q009_9DEIN</name>
<dbReference type="InterPro" id="IPR027417">
    <property type="entry name" value="P-loop_NTPase"/>
</dbReference>
<dbReference type="Gene3D" id="3.30.870.10">
    <property type="entry name" value="Endonuclease Chain A"/>
    <property type="match status" value="1"/>
</dbReference>
<accession>A0ABV6Q009</accession>
<evidence type="ECO:0000256" key="1">
    <source>
        <dbReference type="SAM" id="Coils"/>
    </source>
</evidence>
<reference evidence="2 3" key="1">
    <citation type="submission" date="2024-09" db="EMBL/GenBank/DDBJ databases">
        <authorList>
            <person name="Sun Q."/>
            <person name="Mori K."/>
        </authorList>
    </citation>
    <scope>NUCLEOTIDE SEQUENCE [LARGE SCALE GENOMIC DNA]</scope>
    <source>
        <strain evidence="2 3">NCAIM B.02340</strain>
    </source>
</reference>
<dbReference type="SUPFAM" id="SSF52540">
    <property type="entry name" value="P-loop containing nucleoside triphosphate hydrolases"/>
    <property type="match status" value="1"/>
</dbReference>
<dbReference type="Proteomes" id="UP001589830">
    <property type="component" value="Unassembled WGS sequence"/>
</dbReference>
<dbReference type="EMBL" id="JBHLTW010000015">
    <property type="protein sequence ID" value="MFC0595417.1"/>
    <property type="molecule type" value="Genomic_DNA"/>
</dbReference>
<keyword evidence="1" id="KW-0175">Coiled coil</keyword>
<evidence type="ECO:0000313" key="3">
    <source>
        <dbReference type="Proteomes" id="UP001589830"/>
    </source>
</evidence>
<dbReference type="RefSeq" id="WP_188847653.1">
    <property type="nucleotide sequence ID" value="NZ_BMPJ01000017.1"/>
</dbReference>
<organism evidence="2 3">
    <name type="scientific">Thermus composti</name>
    <dbReference type="NCBI Taxonomy" id="532059"/>
    <lineage>
        <taxon>Bacteria</taxon>
        <taxon>Thermotogati</taxon>
        <taxon>Deinococcota</taxon>
        <taxon>Deinococci</taxon>
        <taxon>Thermales</taxon>
        <taxon>Thermaceae</taxon>
        <taxon>Thermus</taxon>
    </lineage>
</organism>
<gene>
    <name evidence="2" type="ORF">ACFFFP_04455</name>
</gene>
<protein>
    <submittedName>
        <fullName evidence="2">Phospholipase D-like domain-containing protein</fullName>
    </submittedName>
</protein>
<proteinExistence type="predicted"/>
<evidence type="ECO:0000313" key="2">
    <source>
        <dbReference type="EMBL" id="MFC0595417.1"/>
    </source>
</evidence>
<keyword evidence="3" id="KW-1185">Reference proteome</keyword>
<feature type="coiled-coil region" evidence="1">
    <location>
        <begin position="215"/>
        <end position="262"/>
    </location>
</feature>